<dbReference type="AlphaFoldDB" id="A0A8D9RXL5"/>
<evidence type="ECO:0000313" key="2">
    <source>
        <dbReference type="Proteomes" id="UP000003419"/>
    </source>
</evidence>
<evidence type="ECO:0000313" key="1">
    <source>
        <dbReference type="EMBL" id="EEI65062.1"/>
    </source>
</evidence>
<proteinExistence type="predicted"/>
<dbReference type="Gene3D" id="1.10.10.10">
    <property type="entry name" value="Winged helix-like DNA-binding domain superfamily/Winged helix DNA-binding domain"/>
    <property type="match status" value="1"/>
</dbReference>
<dbReference type="SUPFAM" id="SSF48295">
    <property type="entry name" value="TrpR-like"/>
    <property type="match status" value="1"/>
</dbReference>
<dbReference type="Proteomes" id="UP000003419">
    <property type="component" value="Unassembled WGS sequence"/>
</dbReference>
<gene>
    <name evidence="1" type="ORF">HMPREF0534_1615</name>
</gene>
<comment type="caution">
    <text evidence="1">The sequence shown here is derived from an EMBL/GenBank/DDBJ whole genome shotgun (WGS) entry which is preliminary data.</text>
</comment>
<accession>A0A8D9RXL5</accession>
<dbReference type="InterPro" id="IPR010921">
    <property type="entry name" value="Trp_repressor/repl_initiator"/>
</dbReference>
<dbReference type="GO" id="GO:0043565">
    <property type="term" value="F:sequence-specific DNA binding"/>
    <property type="evidence" value="ECO:0007669"/>
    <property type="project" value="InterPro"/>
</dbReference>
<organism evidence="1 2">
    <name type="scientific">Limosilactobacillus reuteri CF48-3A</name>
    <dbReference type="NCBI Taxonomy" id="525341"/>
    <lineage>
        <taxon>Bacteria</taxon>
        <taxon>Bacillati</taxon>
        <taxon>Bacillota</taxon>
        <taxon>Bacilli</taxon>
        <taxon>Lactobacillales</taxon>
        <taxon>Lactobacillaceae</taxon>
        <taxon>Limosilactobacillus</taxon>
    </lineage>
</organism>
<reference evidence="1 2" key="1">
    <citation type="submission" date="2009-01" db="EMBL/GenBank/DDBJ databases">
        <authorList>
            <person name="Qin X."/>
            <person name="Bachman B."/>
            <person name="Battles P."/>
            <person name="Bell A."/>
            <person name="Bess C."/>
            <person name="Bickham C."/>
            <person name="Chaboub L."/>
            <person name="Chen D."/>
            <person name="Coyle M."/>
            <person name="Deiros D.R."/>
            <person name="Dinh H."/>
            <person name="Forbes L."/>
            <person name="Fowler G."/>
            <person name="Francisco L."/>
            <person name="Fu Q."/>
            <person name="Gubbala S."/>
            <person name="Hale W."/>
            <person name="Han Y."/>
            <person name="Hemphill L."/>
            <person name="Highlander S.K."/>
            <person name="Hirani K."/>
            <person name="Hogues M."/>
            <person name="Jackson L."/>
            <person name="Jakkamsetti A."/>
            <person name="Javaid M."/>
            <person name="Jiang H."/>
            <person name="Korchina V."/>
            <person name="Kovar C."/>
            <person name="Lara F."/>
            <person name="Lee S."/>
            <person name="Mata R."/>
            <person name="Mathew T."/>
            <person name="Moen C."/>
            <person name="Morales K."/>
            <person name="Munidasa M."/>
            <person name="Nazareth L."/>
            <person name="Ngo R."/>
            <person name="Nguyen L."/>
            <person name="Okwuonu G."/>
            <person name="Ongeri F."/>
            <person name="Patil S."/>
            <person name="Petrosino J."/>
            <person name="Pham C."/>
            <person name="Pham P."/>
            <person name="Pu L.-L."/>
            <person name="Puazo M."/>
            <person name="Raj R."/>
            <person name="Reid J."/>
            <person name="Rouhana J."/>
            <person name="Saada N."/>
            <person name="Shang Y."/>
            <person name="Simmons D."/>
            <person name="Thornton R."/>
            <person name="Warren J."/>
            <person name="Weissenberger G."/>
            <person name="Zhang J."/>
            <person name="Zhang L."/>
            <person name="Zhou C."/>
            <person name="Zhu D."/>
            <person name="Muzny D."/>
            <person name="Worley K."/>
            <person name="Gibbs R."/>
        </authorList>
    </citation>
    <scope>NUCLEOTIDE SEQUENCE [LARGE SCALE GENOMIC DNA]</scope>
    <source>
        <strain evidence="1 2">CF48-3A</strain>
    </source>
</reference>
<feature type="non-terminal residue" evidence="1">
    <location>
        <position position="92"/>
    </location>
</feature>
<name>A0A8D9RXL5_LIMRT</name>
<dbReference type="InterPro" id="IPR036388">
    <property type="entry name" value="WH-like_DNA-bd_sf"/>
</dbReference>
<protein>
    <submittedName>
        <fullName evidence="1">Uncharacterized protein</fullName>
    </submittedName>
</protein>
<sequence length="92" mass="10472">DVYPQSWKSTLGVFYMTKISVKTKLKAVEEYANGNVTLASVRHKYGIAEHDFQIWVGIYARFGKGPLLNPPKVTGDFRLNLVKWKQENLASI</sequence>
<dbReference type="EMBL" id="ACHG01000174">
    <property type="protein sequence ID" value="EEI65062.1"/>
    <property type="molecule type" value="Genomic_DNA"/>
</dbReference>
<feature type="non-terminal residue" evidence="1">
    <location>
        <position position="1"/>
    </location>
</feature>